<gene>
    <name evidence="2" type="ORF">FBUS_04681</name>
</gene>
<feature type="chain" id="PRO_5034598229" evidence="1">
    <location>
        <begin position="20"/>
        <end position="113"/>
    </location>
</feature>
<dbReference type="PROSITE" id="PS51257">
    <property type="entry name" value="PROKAR_LIPOPROTEIN"/>
    <property type="match status" value="1"/>
</dbReference>
<reference evidence="2" key="1">
    <citation type="submission" date="2019-05" db="EMBL/GenBank/DDBJ databases">
        <title>Annotation for the trematode Fasciolopsis buski.</title>
        <authorList>
            <person name="Choi Y.-J."/>
        </authorList>
    </citation>
    <scope>NUCLEOTIDE SEQUENCE</scope>
    <source>
        <strain evidence="2">HT</strain>
        <tissue evidence="2">Whole worm</tissue>
    </source>
</reference>
<dbReference type="OrthoDB" id="10324686at2759"/>
<evidence type="ECO:0000313" key="3">
    <source>
        <dbReference type="Proteomes" id="UP000728185"/>
    </source>
</evidence>
<dbReference type="EMBL" id="LUCM01005461">
    <property type="protein sequence ID" value="KAA0192797.1"/>
    <property type="molecule type" value="Genomic_DNA"/>
</dbReference>
<proteinExistence type="predicted"/>
<accession>A0A8E0RZR1</accession>
<keyword evidence="3" id="KW-1185">Reference proteome</keyword>
<name>A0A8E0RZR1_9TREM</name>
<protein>
    <submittedName>
        <fullName evidence="2">Uncharacterized protein</fullName>
    </submittedName>
</protein>
<keyword evidence="1" id="KW-0732">Signal</keyword>
<dbReference type="Proteomes" id="UP000728185">
    <property type="component" value="Unassembled WGS sequence"/>
</dbReference>
<feature type="signal peptide" evidence="1">
    <location>
        <begin position="1"/>
        <end position="19"/>
    </location>
</feature>
<evidence type="ECO:0000256" key="1">
    <source>
        <dbReference type="SAM" id="SignalP"/>
    </source>
</evidence>
<evidence type="ECO:0000313" key="2">
    <source>
        <dbReference type="EMBL" id="KAA0192797.1"/>
    </source>
</evidence>
<comment type="caution">
    <text evidence="2">The sequence shown here is derived from an EMBL/GenBank/DDBJ whole genome shotgun (WGS) entry which is preliminary data.</text>
</comment>
<organism evidence="2 3">
    <name type="scientific">Fasciolopsis buskii</name>
    <dbReference type="NCBI Taxonomy" id="27845"/>
    <lineage>
        <taxon>Eukaryota</taxon>
        <taxon>Metazoa</taxon>
        <taxon>Spiralia</taxon>
        <taxon>Lophotrochozoa</taxon>
        <taxon>Platyhelminthes</taxon>
        <taxon>Trematoda</taxon>
        <taxon>Digenea</taxon>
        <taxon>Plagiorchiida</taxon>
        <taxon>Echinostomata</taxon>
        <taxon>Echinostomatoidea</taxon>
        <taxon>Fasciolidae</taxon>
        <taxon>Fasciolopsis</taxon>
    </lineage>
</organism>
<sequence>MQTRFVLGLVLMSSCSVWGQYTGGSFYQPRLPQIFGVIEFKQNNGLLQIEVIDDRYVLVDSKTITLQIPTWKLQGMDTVDIWLNTARILKDRDQSKQNVKFVSRDPFNDLLIG</sequence>
<dbReference type="AlphaFoldDB" id="A0A8E0RZR1"/>